<dbReference type="EMBL" id="ACFU01000012">
    <property type="protein sequence ID" value="EEF13922.1"/>
    <property type="molecule type" value="Genomic_DNA"/>
</dbReference>
<protein>
    <submittedName>
        <fullName evidence="1">Uncharacterized protein</fullName>
    </submittedName>
</protein>
<name>B9D282_CAMRE</name>
<dbReference type="AlphaFoldDB" id="B9D282"/>
<dbReference type="Proteomes" id="UP000003082">
    <property type="component" value="Unassembled WGS sequence"/>
</dbReference>
<accession>B9D282</accession>
<reference evidence="1 2" key="1">
    <citation type="submission" date="2008-08" db="EMBL/GenBank/DDBJ databases">
        <authorList>
            <person name="Madupu R."/>
            <person name="Durkin A.S."/>
            <person name="Torralba M."/>
            <person name="Methe B."/>
            <person name="Sutton G.G."/>
            <person name="Strausberg R.L."/>
            <person name="Nelson K.E."/>
        </authorList>
    </citation>
    <scope>NUCLEOTIDE SEQUENCE [LARGE SCALE GENOMIC DNA]</scope>
    <source>
        <strain evidence="1 2">RM3267</strain>
    </source>
</reference>
<sequence>MIAARPFLFDFTAPILSNLRLSLRRFCNFSQNLSLENLNFAKFRLKFCRG</sequence>
<keyword evidence="2" id="KW-1185">Reference proteome</keyword>
<proteinExistence type="predicted"/>
<gene>
    <name evidence="1" type="ORF">CAMRE0001_2924</name>
</gene>
<organism evidence="1 2">
    <name type="scientific">Campylobacter rectus RM3267</name>
    <dbReference type="NCBI Taxonomy" id="553218"/>
    <lineage>
        <taxon>Bacteria</taxon>
        <taxon>Pseudomonadati</taxon>
        <taxon>Campylobacterota</taxon>
        <taxon>Epsilonproteobacteria</taxon>
        <taxon>Campylobacterales</taxon>
        <taxon>Campylobacteraceae</taxon>
        <taxon>Campylobacter</taxon>
    </lineage>
</organism>
<comment type="caution">
    <text evidence="1">The sequence shown here is derived from an EMBL/GenBank/DDBJ whole genome shotgun (WGS) entry which is preliminary data.</text>
</comment>
<evidence type="ECO:0000313" key="1">
    <source>
        <dbReference type="EMBL" id="EEF13922.1"/>
    </source>
</evidence>
<evidence type="ECO:0000313" key="2">
    <source>
        <dbReference type="Proteomes" id="UP000003082"/>
    </source>
</evidence>